<keyword evidence="2" id="KW-1185">Reference proteome</keyword>
<dbReference type="EMBL" id="AP021875">
    <property type="protein sequence ID" value="BBO77797.1"/>
    <property type="molecule type" value="Genomic_DNA"/>
</dbReference>
<dbReference type="Proteomes" id="UP000427769">
    <property type="component" value="Chromosome"/>
</dbReference>
<proteinExistence type="predicted"/>
<sequence length="54" mass="6250">MKKDIVLTLRVDSEMDQIIRSLAESDERTVAWVTRKLIEEALIARNLLKPKKKG</sequence>
<dbReference type="OrthoDB" id="7100659at2"/>
<dbReference type="RefSeq" id="WP_155306506.1">
    <property type="nucleotide sequence ID" value="NZ_AP021875.1"/>
</dbReference>
<evidence type="ECO:0008006" key="3">
    <source>
        <dbReference type="Google" id="ProtNLM"/>
    </source>
</evidence>
<organism evidence="1 2">
    <name type="scientific">Desulfosarcina widdelii</name>
    <dbReference type="NCBI Taxonomy" id="947919"/>
    <lineage>
        <taxon>Bacteria</taxon>
        <taxon>Pseudomonadati</taxon>
        <taxon>Thermodesulfobacteriota</taxon>
        <taxon>Desulfobacteria</taxon>
        <taxon>Desulfobacterales</taxon>
        <taxon>Desulfosarcinaceae</taxon>
        <taxon>Desulfosarcina</taxon>
    </lineage>
</organism>
<name>A0A5K7ZNL3_9BACT</name>
<dbReference type="KEGG" id="dwd:DSCW_52140"/>
<gene>
    <name evidence="1" type="ORF">DSCW_52140</name>
</gene>
<accession>A0A5K7ZNL3</accession>
<dbReference type="AlphaFoldDB" id="A0A5K7ZNL3"/>
<evidence type="ECO:0000313" key="2">
    <source>
        <dbReference type="Proteomes" id="UP000427769"/>
    </source>
</evidence>
<reference evidence="1 2" key="1">
    <citation type="submission" date="2019-11" db="EMBL/GenBank/DDBJ databases">
        <title>Comparative genomics of hydrocarbon-degrading Desulfosarcina strains.</title>
        <authorList>
            <person name="Watanabe M."/>
            <person name="Kojima H."/>
            <person name="Fukui M."/>
        </authorList>
    </citation>
    <scope>NUCLEOTIDE SEQUENCE [LARGE SCALE GENOMIC DNA]</scope>
    <source>
        <strain evidence="1 2">PP31</strain>
    </source>
</reference>
<protein>
    <recommendedName>
        <fullName evidence="3">Ribbon-helix-helix protein CopG domain-containing protein</fullName>
    </recommendedName>
</protein>
<evidence type="ECO:0000313" key="1">
    <source>
        <dbReference type="EMBL" id="BBO77797.1"/>
    </source>
</evidence>